<feature type="domain" description="Carbohydrate-binding module family 96" evidence="6">
    <location>
        <begin position="304"/>
        <end position="471"/>
    </location>
</feature>
<keyword evidence="3 4" id="KW-0732">Signal</keyword>
<evidence type="ECO:0000256" key="2">
    <source>
        <dbReference type="ARBA" id="ARBA00022525"/>
    </source>
</evidence>
<evidence type="ECO:0000256" key="1">
    <source>
        <dbReference type="ARBA" id="ARBA00004613"/>
    </source>
</evidence>
<sequence>MKWIRIGAFWAVCCISSAASAGTSGQFNVECPLSHTLADDAIVYPGQPGIAMWHDFFGNKSANAFTTGKSLLAQPATTCDNYADASSYWAPSLRLADGRVIRPMYQKTYYRAIGVDKYPVSPLPDGLQLLAGNHHGFEPSAPITFICSGQNYSKTIPAGCTPNEQGFVQFNVAVLFPDCWDGQHLSPIFGKQPLQVQRERAMSGRQGNAVYSDSTGKCAANYVHIPQLNLNLAYNLGTTTNLDGAQLSMDPTVVDGKVVQENWGSLYTAHADFVNGWQNHAAQYMVTYCLNKGWACDKRIPFDYSEALADTTLSNLRPNENTGSAHQIHAKARYRGDADQEIALLRFAVPDKPDVRALPNPKYAVQLYGANASTNSARIIALFETDDNWDEASATWSNTPLCPDSGRVSTMYLNNVPAYRTFDVTDFVKDAQAQGKKTISFCVRGTDAKEDISSVFAFDSREGANPPLLILPSNP</sequence>
<gene>
    <name evidence="7" type="ORF">FAZ69_26660</name>
</gene>
<evidence type="ECO:0000313" key="8">
    <source>
        <dbReference type="Proteomes" id="UP000305539"/>
    </source>
</evidence>
<dbReference type="RefSeq" id="WP_136898090.1">
    <property type="nucleotide sequence ID" value="NZ_SWJE01000016.1"/>
</dbReference>
<feature type="domain" description="DUF1996" evidence="5">
    <location>
        <begin position="40"/>
        <end position="277"/>
    </location>
</feature>
<feature type="chain" id="PRO_5020410557" evidence="4">
    <location>
        <begin position="22"/>
        <end position="475"/>
    </location>
</feature>
<dbReference type="PANTHER" id="PTHR43662:SF3">
    <property type="entry name" value="DOMAIN PROTEIN, PUTATIVE (AFU_ORTHOLOGUE AFUA_6G11970)-RELATED"/>
    <property type="match status" value="1"/>
</dbReference>
<proteinExistence type="predicted"/>
<dbReference type="InterPro" id="IPR055372">
    <property type="entry name" value="CBM96"/>
</dbReference>
<dbReference type="AlphaFoldDB" id="A0A4U1HMW7"/>
<dbReference type="Pfam" id="PF24517">
    <property type="entry name" value="CBM96"/>
    <property type="match status" value="1"/>
</dbReference>
<dbReference type="GO" id="GO:0005576">
    <property type="term" value="C:extracellular region"/>
    <property type="evidence" value="ECO:0007669"/>
    <property type="project" value="UniProtKB-SubCell"/>
</dbReference>
<evidence type="ECO:0000259" key="6">
    <source>
        <dbReference type="Pfam" id="PF24517"/>
    </source>
</evidence>
<dbReference type="Pfam" id="PF09362">
    <property type="entry name" value="DUF1996"/>
    <property type="match status" value="1"/>
</dbReference>
<evidence type="ECO:0000256" key="4">
    <source>
        <dbReference type="SAM" id="SignalP"/>
    </source>
</evidence>
<dbReference type="EMBL" id="SWJE01000016">
    <property type="protein sequence ID" value="TKC82655.1"/>
    <property type="molecule type" value="Genomic_DNA"/>
</dbReference>
<comment type="subcellular location">
    <subcellularLocation>
        <location evidence="1">Secreted</location>
    </subcellularLocation>
</comment>
<comment type="caution">
    <text evidence="7">The sequence shown here is derived from an EMBL/GenBank/DDBJ whole genome shotgun (WGS) entry which is preliminary data.</text>
</comment>
<protein>
    <submittedName>
        <fullName evidence="7">DUF1996 domain-containing protein</fullName>
    </submittedName>
</protein>
<keyword evidence="8" id="KW-1185">Reference proteome</keyword>
<reference evidence="7 8" key="1">
    <citation type="submission" date="2019-04" db="EMBL/GenBank/DDBJ databases">
        <title>Trinickia sp. 7GSK02, isolated from subtropical forest soil.</title>
        <authorList>
            <person name="Gao Z.-H."/>
            <person name="Qiu L.-H."/>
        </authorList>
    </citation>
    <scope>NUCLEOTIDE SEQUENCE [LARGE SCALE GENOMIC DNA]</scope>
    <source>
        <strain evidence="7 8">7GSK02</strain>
    </source>
</reference>
<dbReference type="Proteomes" id="UP000305539">
    <property type="component" value="Unassembled WGS sequence"/>
</dbReference>
<name>A0A4U1HMW7_9BURK</name>
<evidence type="ECO:0000259" key="5">
    <source>
        <dbReference type="Pfam" id="PF09362"/>
    </source>
</evidence>
<dbReference type="InterPro" id="IPR018535">
    <property type="entry name" value="DUF1996"/>
</dbReference>
<organism evidence="7 8">
    <name type="scientific">Trinickia terrae</name>
    <dbReference type="NCBI Taxonomy" id="2571161"/>
    <lineage>
        <taxon>Bacteria</taxon>
        <taxon>Pseudomonadati</taxon>
        <taxon>Pseudomonadota</taxon>
        <taxon>Betaproteobacteria</taxon>
        <taxon>Burkholderiales</taxon>
        <taxon>Burkholderiaceae</taxon>
        <taxon>Trinickia</taxon>
    </lineage>
</organism>
<dbReference type="NCBIfam" id="NF033679">
    <property type="entry name" value="DNRLRE_dom"/>
    <property type="match status" value="1"/>
</dbReference>
<keyword evidence="2" id="KW-0964">Secreted</keyword>
<evidence type="ECO:0000313" key="7">
    <source>
        <dbReference type="EMBL" id="TKC82655.1"/>
    </source>
</evidence>
<evidence type="ECO:0000256" key="3">
    <source>
        <dbReference type="ARBA" id="ARBA00022729"/>
    </source>
</evidence>
<feature type="signal peptide" evidence="4">
    <location>
        <begin position="1"/>
        <end position="21"/>
    </location>
</feature>
<accession>A0A4U1HMW7</accession>
<dbReference type="PANTHER" id="PTHR43662">
    <property type="match status" value="1"/>
</dbReference>
<dbReference type="OrthoDB" id="581239at2"/>